<dbReference type="InterPro" id="IPR005455">
    <property type="entry name" value="PFN_euk"/>
</dbReference>
<dbReference type="Pfam" id="PF00235">
    <property type="entry name" value="Profilin"/>
    <property type="match status" value="1"/>
</dbReference>
<dbReference type="InterPro" id="IPR048278">
    <property type="entry name" value="PFN"/>
</dbReference>
<comment type="similarity">
    <text evidence="2 7">Belongs to the profilin family.</text>
</comment>
<sequence>MHRVGESVLPPTGYLTSSQTCRVSDRLSLSLSLPLHQAQPDQIKTLVQAMDNSDVVTTNGFSIGDMKYVYLSSIPGKVIRGKAKGQKSGVHVCLTKQAIIVGRYSDPVTGGEAAKVVENLGDYLTGVGY</sequence>
<evidence type="ECO:0000256" key="3">
    <source>
        <dbReference type="ARBA" id="ARBA00011583"/>
    </source>
</evidence>
<dbReference type="SMART" id="SM00392">
    <property type="entry name" value="PROF"/>
    <property type="match status" value="1"/>
</dbReference>
<dbReference type="Gene3D" id="3.30.450.30">
    <property type="entry name" value="Dynein light chain 2a, cytoplasmic"/>
    <property type="match status" value="1"/>
</dbReference>
<organism evidence="8 9">
    <name type="scientific">Amphibalanus amphitrite</name>
    <name type="common">Striped barnacle</name>
    <name type="synonym">Balanus amphitrite</name>
    <dbReference type="NCBI Taxonomy" id="1232801"/>
    <lineage>
        <taxon>Eukaryota</taxon>
        <taxon>Metazoa</taxon>
        <taxon>Ecdysozoa</taxon>
        <taxon>Arthropoda</taxon>
        <taxon>Crustacea</taxon>
        <taxon>Multicrustacea</taxon>
        <taxon>Cirripedia</taxon>
        <taxon>Thoracica</taxon>
        <taxon>Thoracicalcarea</taxon>
        <taxon>Balanomorpha</taxon>
        <taxon>Balanoidea</taxon>
        <taxon>Balanidae</taxon>
        <taxon>Amphibalaninae</taxon>
        <taxon>Amphibalanus</taxon>
    </lineage>
</organism>
<dbReference type="SUPFAM" id="SSF55770">
    <property type="entry name" value="Profilin (actin-binding protein)"/>
    <property type="match status" value="1"/>
</dbReference>
<comment type="caution">
    <text evidence="8">The sequence shown here is derived from an EMBL/GenBank/DDBJ whole genome shotgun (WGS) entry which is preliminary data.</text>
</comment>
<evidence type="ECO:0000313" key="8">
    <source>
        <dbReference type="EMBL" id="KAF0293427.1"/>
    </source>
</evidence>
<dbReference type="AlphaFoldDB" id="A0A6A4VAS7"/>
<evidence type="ECO:0000256" key="6">
    <source>
        <dbReference type="ARBA" id="ARBA00023212"/>
    </source>
</evidence>
<comment type="subcellular location">
    <subcellularLocation>
        <location evidence="1">Cytoplasm</location>
        <location evidence="1">Cytoskeleton</location>
    </subcellularLocation>
</comment>
<evidence type="ECO:0000256" key="1">
    <source>
        <dbReference type="ARBA" id="ARBA00004245"/>
    </source>
</evidence>
<dbReference type="PRINTS" id="PR00392">
    <property type="entry name" value="PROFILIN"/>
</dbReference>
<evidence type="ECO:0000313" key="9">
    <source>
        <dbReference type="Proteomes" id="UP000440578"/>
    </source>
</evidence>
<proteinExistence type="inferred from homology"/>
<dbReference type="GO" id="GO:0003785">
    <property type="term" value="F:actin monomer binding"/>
    <property type="evidence" value="ECO:0007669"/>
    <property type="project" value="TreeGrafter"/>
</dbReference>
<evidence type="ECO:0000256" key="4">
    <source>
        <dbReference type="ARBA" id="ARBA00022490"/>
    </source>
</evidence>
<comment type="subunit">
    <text evidence="3">Occurs in many kinds of cells as a complex with monomeric actin in a 1:1 ratio.</text>
</comment>
<dbReference type="OrthoDB" id="421374at2759"/>
<dbReference type="GO" id="GO:0005856">
    <property type="term" value="C:cytoskeleton"/>
    <property type="evidence" value="ECO:0007669"/>
    <property type="project" value="UniProtKB-SubCell"/>
</dbReference>
<accession>A0A6A4VAS7</accession>
<dbReference type="Proteomes" id="UP000440578">
    <property type="component" value="Unassembled WGS sequence"/>
</dbReference>
<dbReference type="PANTHER" id="PTHR11604">
    <property type="entry name" value="PROFILIN"/>
    <property type="match status" value="1"/>
</dbReference>
<protein>
    <recommendedName>
        <fullName evidence="7">Profilin</fullName>
    </recommendedName>
</protein>
<evidence type="ECO:0000256" key="5">
    <source>
        <dbReference type="ARBA" id="ARBA00023203"/>
    </source>
</evidence>
<keyword evidence="5 7" id="KW-0009">Actin-binding</keyword>
<dbReference type="EMBL" id="VIIS01001747">
    <property type="protein sequence ID" value="KAF0293427.1"/>
    <property type="molecule type" value="Genomic_DNA"/>
</dbReference>
<evidence type="ECO:0000256" key="7">
    <source>
        <dbReference type="RuleBase" id="RU003909"/>
    </source>
</evidence>
<keyword evidence="9" id="KW-1185">Reference proteome</keyword>
<dbReference type="GO" id="GO:0005938">
    <property type="term" value="C:cell cortex"/>
    <property type="evidence" value="ECO:0007669"/>
    <property type="project" value="TreeGrafter"/>
</dbReference>
<gene>
    <name evidence="8" type="primary">PROF</name>
    <name evidence="8" type="ORF">FJT64_008744</name>
</gene>
<name>A0A6A4VAS7_AMPAM</name>
<reference evidence="8 9" key="1">
    <citation type="submission" date="2019-07" db="EMBL/GenBank/DDBJ databases">
        <title>Draft genome assembly of a fouling barnacle, Amphibalanus amphitrite (Darwin, 1854): The first reference genome for Thecostraca.</title>
        <authorList>
            <person name="Kim W."/>
        </authorList>
    </citation>
    <scope>NUCLEOTIDE SEQUENCE [LARGE SCALE GENOMIC DNA]</scope>
    <source>
        <strain evidence="8">SNU_AA5</strain>
        <tissue evidence="8">Soma without cirri and trophi</tissue>
    </source>
</reference>
<dbReference type="InterPro" id="IPR036140">
    <property type="entry name" value="PFN_sf"/>
</dbReference>
<dbReference type="PANTHER" id="PTHR11604:SF0">
    <property type="entry name" value="PROFILIN"/>
    <property type="match status" value="1"/>
</dbReference>
<keyword evidence="4" id="KW-0963">Cytoplasm</keyword>
<keyword evidence="6" id="KW-0206">Cytoskeleton</keyword>
<evidence type="ECO:0000256" key="2">
    <source>
        <dbReference type="ARBA" id="ARBA00010058"/>
    </source>
</evidence>